<keyword evidence="3" id="KW-1185">Reference proteome</keyword>
<reference evidence="2 3" key="1">
    <citation type="submission" date="2024-01" db="EMBL/GenBank/DDBJ databases">
        <title>The complete chloroplast genome sequence of Lithospermum erythrorhizon: insights into the phylogenetic relationship among Boraginaceae species and the maternal lineages of purple gromwells.</title>
        <authorList>
            <person name="Okada T."/>
            <person name="Watanabe K."/>
        </authorList>
    </citation>
    <scope>NUCLEOTIDE SEQUENCE [LARGE SCALE GENOMIC DNA]</scope>
</reference>
<evidence type="ECO:0000256" key="1">
    <source>
        <dbReference type="SAM" id="MobiDB-lite"/>
    </source>
</evidence>
<name>A0AAV3NX76_LITER</name>
<evidence type="ECO:0000313" key="3">
    <source>
        <dbReference type="Proteomes" id="UP001454036"/>
    </source>
</evidence>
<accession>A0AAV3NX76</accession>
<dbReference type="EMBL" id="BAABME010016008">
    <property type="protein sequence ID" value="GAA0144022.1"/>
    <property type="molecule type" value="Genomic_DNA"/>
</dbReference>
<organism evidence="2 3">
    <name type="scientific">Lithospermum erythrorhizon</name>
    <name type="common">Purple gromwell</name>
    <name type="synonym">Lithospermum officinale var. erythrorhizon</name>
    <dbReference type="NCBI Taxonomy" id="34254"/>
    <lineage>
        <taxon>Eukaryota</taxon>
        <taxon>Viridiplantae</taxon>
        <taxon>Streptophyta</taxon>
        <taxon>Embryophyta</taxon>
        <taxon>Tracheophyta</taxon>
        <taxon>Spermatophyta</taxon>
        <taxon>Magnoliopsida</taxon>
        <taxon>eudicotyledons</taxon>
        <taxon>Gunneridae</taxon>
        <taxon>Pentapetalae</taxon>
        <taxon>asterids</taxon>
        <taxon>lamiids</taxon>
        <taxon>Boraginales</taxon>
        <taxon>Boraginaceae</taxon>
        <taxon>Boraginoideae</taxon>
        <taxon>Lithospermeae</taxon>
        <taxon>Lithospermum</taxon>
    </lineage>
</organism>
<dbReference type="Proteomes" id="UP001454036">
    <property type="component" value="Unassembled WGS sequence"/>
</dbReference>
<proteinExistence type="predicted"/>
<comment type="caution">
    <text evidence="2">The sequence shown here is derived from an EMBL/GenBank/DDBJ whole genome shotgun (WGS) entry which is preliminary data.</text>
</comment>
<feature type="region of interest" description="Disordered" evidence="1">
    <location>
        <begin position="1"/>
        <end position="62"/>
    </location>
</feature>
<gene>
    <name evidence="2" type="ORF">LIER_35853</name>
</gene>
<evidence type="ECO:0000313" key="2">
    <source>
        <dbReference type="EMBL" id="GAA0144022.1"/>
    </source>
</evidence>
<feature type="compositionally biased region" description="Basic and acidic residues" evidence="1">
    <location>
        <begin position="32"/>
        <end position="54"/>
    </location>
</feature>
<dbReference type="AlphaFoldDB" id="A0AAV3NX76"/>
<sequence length="110" mass="11820">MSEVADVLDPSVKPSVEDTTGKTVEPSIVSDKSVDDVGKDTPERDGIDWSHADTTEGLGVNVNPSVEDMLNRLKDSTPLGGDVLKSSVDDFIKETVASHVRGHCLESKRK</sequence>
<protein>
    <submittedName>
        <fullName evidence="2">Uncharacterized protein</fullName>
    </submittedName>
</protein>